<reference evidence="1 2" key="1">
    <citation type="journal article" date="2023" name="Microbiol. Resour. Announc.">
        <title>Complete Genome Sequence of Imperialibacter roseus strain P4T.</title>
        <authorList>
            <person name="Tizabi D.R."/>
            <person name="Bachvaroff T."/>
            <person name="Hill R.T."/>
        </authorList>
    </citation>
    <scope>NUCLEOTIDE SEQUENCE [LARGE SCALE GENOMIC DNA]</scope>
    <source>
        <strain evidence="1 2">P4T</strain>
    </source>
</reference>
<protein>
    <submittedName>
        <fullName evidence="1">Nucleotidyltransferase substrate binding protein</fullName>
    </submittedName>
</protein>
<dbReference type="SUPFAM" id="SSF81593">
    <property type="entry name" value="Nucleotidyltransferase substrate binding subunit/domain"/>
    <property type="match status" value="1"/>
</dbReference>
<evidence type="ECO:0000313" key="2">
    <source>
        <dbReference type="Proteomes" id="UP001302349"/>
    </source>
</evidence>
<keyword evidence="2" id="KW-1185">Reference proteome</keyword>
<sequence>MEQDVRWKQRFENYEKALSQLKRFIDKGELNEFEEQGLIQCFEYTYELAWSLMKDYLTFQGIVGITGSRDAIRQAFNKGLISHGDDWMSMVEDRIISVHTYNMETTRMIEERIYKTCFRLFSDFYSQMKTRL</sequence>
<proteinExistence type="predicted"/>
<dbReference type="RefSeq" id="WP_317487855.1">
    <property type="nucleotide sequence ID" value="NZ_CP136051.1"/>
</dbReference>
<accession>A0ABZ0IN99</accession>
<dbReference type="Gene3D" id="1.20.120.330">
    <property type="entry name" value="Nucleotidyltransferases domain 2"/>
    <property type="match status" value="1"/>
</dbReference>
<organism evidence="1 2">
    <name type="scientific">Imperialibacter roseus</name>
    <dbReference type="NCBI Taxonomy" id="1324217"/>
    <lineage>
        <taxon>Bacteria</taxon>
        <taxon>Pseudomonadati</taxon>
        <taxon>Bacteroidota</taxon>
        <taxon>Cytophagia</taxon>
        <taxon>Cytophagales</taxon>
        <taxon>Flammeovirgaceae</taxon>
        <taxon>Imperialibacter</taxon>
    </lineage>
</organism>
<dbReference type="InterPro" id="IPR010235">
    <property type="entry name" value="HepT"/>
</dbReference>
<dbReference type="NCBIfam" id="TIGR01987">
    <property type="entry name" value="HI0074"/>
    <property type="match status" value="1"/>
</dbReference>
<evidence type="ECO:0000313" key="1">
    <source>
        <dbReference type="EMBL" id="WOK05062.1"/>
    </source>
</evidence>
<dbReference type="Proteomes" id="UP001302349">
    <property type="component" value="Chromosome"/>
</dbReference>
<name>A0ABZ0IN99_9BACT</name>
<gene>
    <name evidence="1" type="ORF">RT717_18430</name>
</gene>
<dbReference type="Pfam" id="PF08780">
    <property type="entry name" value="NTase_sub_bind"/>
    <property type="match status" value="1"/>
</dbReference>
<dbReference type="EMBL" id="CP136051">
    <property type="protein sequence ID" value="WOK05062.1"/>
    <property type="molecule type" value="Genomic_DNA"/>
</dbReference>